<evidence type="ECO:0000259" key="13">
    <source>
        <dbReference type="PROSITE" id="PS50146"/>
    </source>
</evidence>
<dbReference type="Pfam" id="PF00781">
    <property type="entry name" value="DAGK_cat"/>
    <property type="match status" value="1"/>
</dbReference>
<dbReference type="OrthoDB" id="142078at2"/>
<dbReference type="GO" id="GO:0005886">
    <property type="term" value="C:plasma membrane"/>
    <property type="evidence" value="ECO:0007669"/>
    <property type="project" value="TreeGrafter"/>
</dbReference>
<sequence length="303" mass="31998">MRTFTAVVNPHAGAHRDRRRVASTLTQVSRILRQAGSKVSVEHSRDAGHAADLAAEAAERGDVVVAVGGDGTVGNLAGVAVRSGGALGLIPGGRGNDLARQLGLSRDPARLAGILLHAEPQPVDVLHVADRIVVNSVYAGIDAVANLHLNRVSGLGALGYHYGVVRAMLGWRMRAYRVTVDGNRRDFRGNTVVVANSGYYGRGRHAAPDARIDDGQADVVTLEDLRLPAFVNLAMRELYRGTHVRRPEVTIVRGQEVTIEADPPLPAGGDGELIGTLPVTVRVRPGALRMLTPALPASPPPSV</sequence>
<evidence type="ECO:0000256" key="1">
    <source>
        <dbReference type="ARBA" id="ARBA00001946"/>
    </source>
</evidence>
<keyword evidence="5" id="KW-0479">Metal-binding</keyword>
<dbReference type="AlphaFoldDB" id="A0A329QR28"/>
<dbReference type="InterPro" id="IPR005218">
    <property type="entry name" value="Diacylglycerol/lipid_kinase"/>
</dbReference>
<dbReference type="EMBL" id="QMIG01000007">
    <property type="protein sequence ID" value="RAW14805.1"/>
    <property type="molecule type" value="Genomic_DNA"/>
</dbReference>
<gene>
    <name evidence="14" type="ORF">DPM12_09945</name>
</gene>
<keyword evidence="6" id="KW-0547">Nucleotide-binding</keyword>
<feature type="domain" description="DAGKc" evidence="13">
    <location>
        <begin position="1"/>
        <end position="132"/>
    </location>
</feature>
<evidence type="ECO:0000256" key="12">
    <source>
        <dbReference type="ARBA" id="ARBA00023264"/>
    </source>
</evidence>
<keyword evidence="11" id="KW-0594">Phospholipid biosynthesis</keyword>
<dbReference type="Proteomes" id="UP000250462">
    <property type="component" value="Unassembled WGS sequence"/>
</dbReference>
<evidence type="ECO:0000256" key="2">
    <source>
        <dbReference type="ARBA" id="ARBA00005983"/>
    </source>
</evidence>
<keyword evidence="10" id="KW-0443">Lipid metabolism</keyword>
<comment type="similarity">
    <text evidence="2">Belongs to the diacylglycerol/lipid kinase family.</text>
</comment>
<protein>
    <submittedName>
        <fullName evidence="14">Diacylglycerol kinase family lipid kinase</fullName>
    </submittedName>
</protein>
<comment type="cofactor">
    <cofactor evidence="1">
        <name>Mg(2+)</name>
        <dbReference type="ChEBI" id="CHEBI:18420"/>
    </cofactor>
</comment>
<accession>A0A329QR28</accession>
<dbReference type="RefSeq" id="WP_112258165.1">
    <property type="nucleotide sequence ID" value="NZ_QMIG01000007.1"/>
</dbReference>
<dbReference type="GO" id="GO:0046872">
    <property type="term" value="F:metal ion binding"/>
    <property type="evidence" value="ECO:0007669"/>
    <property type="project" value="UniProtKB-KW"/>
</dbReference>
<dbReference type="Pfam" id="PF19279">
    <property type="entry name" value="YegS_C"/>
    <property type="match status" value="1"/>
</dbReference>
<evidence type="ECO:0000256" key="9">
    <source>
        <dbReference type="ARBA" id="ARBA00022842"/>
    </source>
</evidence>
<dbReference type="InterPro" id="IPR016064">
    <property type="entry name" value="NAD/diacylglycerol_kinase_sf"/>
</dbReference>
<dbReference type="SMART" id="SM00046">
    <property type="entry name" value="DAGKc"/>
    <property type="match status" value="1"/>
</dbReference>
<dbReference type="InterPro" id="IPR001206">
    <property type="entry name" value="Diacylglycerol_kinase_cat_dom"/>
</dbReference>
<dbReference type="InterPro" id="IPR017438">
    <property type="entry name" value="ATP-NAD_kinase_N"/>
</dbReference>
<keyword evidence="3" id="KW-0444">Lipid biosynthesis</keyword>
<evidence type="ECO:0000256" key="4">
    <source>
        <dbReference type="ARBA" id="ARBA00022679"/>
    </source>
</evidence>
<evidence type="ECO:0000256" key="10">
    <source>
        <dbReference type="ARBA" id="ARBA00023098"/>
    </source>
</evidence>
<evidence type="ECO:0000256" key="6">
    <source>
        <dbReference type="ARBA" id="ARBA00022741"/>
    </source>
</evidence>
<dbReference type="Gene3D" id="2.60.200.40">
    <property type="match status" value="1"/>
</dbReference>
<organism evidence="14 15">
    <name type="scientific">Phytoactinopolyspora halophila</name>
    <dbReference type="NCBI Taxonomy" id="1981511"/>
    <lineage>
        <taxon>Bacteria</taxon>
        <taxon>Bacillati</taxon>
        <taxon>Actinomycetota</taxon>
        <taxon>Actinomycetes</taxon>
        <taxon>Jiangellales</taxon>
        <taxon>Jiangellaceae</taxon>
        <taxon>Phytoactinopolyspora</taxon>
    </lineage>
</organism>
<dbReference type="SUPFAM" id="SSF111331">
    <property type="entry name" value="NAD kinase/diacylglycerol kinase-like"/>
    <property type="match status" value="1"/>
</dbReference>
<dbReference type="Gene3D" id="3.40.50.10330">
    <property type="entry name" value="Probable inorganic polyphosphate/atp-NAD kinase, domain 1"/>
    <property type="match status" value="1"/>
</dbReference>
<dbReference type="PANTHER" id="PTHR12358:SF106">
    <property type="entry name" value="LIPID KINASE YEGS"/>
    <property type="match status" value="1"/>
</dbReference>
<evidence type="ECO:0000256" key="11">
    <source>
        <dbReference type="ARBA" id="ARBA00023209"/>
    </source>
</evidence>
<keyword evidence="8" id="KW-0067">ATP-binding</keyword>
<dbReference type="GO" id="GO:0005524">
    <property type="term" value="F:ATP binding"/>
    <property type="evidence" value="ECO:0007669"/>
    <property type="project" value="UniProtKB-KW"/>
</dbReference>
<dbReference type="NCBIfam" id="TIGR00147">
    <property type="entry name" value="YegS/Rv2252/BmrU family lipid kinase"/>
    <property type="match status" value="1"/>
</dbReference>
<evidence type="ECO:0000256" key="3">
    <source>
        <dbReference type="ARBA" id="ARBA00022516"/>
    </source>
</evidence>
<dbReference type="InterPro" id="IPR045540">
    <property type="entry name" value="YegS/DAGK_C"/>
</dbReference>
<dbReference type="PROSITE" id="PS50146">
    <property type="entry name" value="DAGK"/>
    <property type="match status" value="1"/>
</dbReference>
<proteinExistence type="inferred from homology"/>
<evidence type="ECO:0000256" key="7">
    <source>
        <dbReference type="ARBA" id="ARBA00022777"/>
    </source>
</evidence>
<keyword evidence="7 14" id="KW-0418">Kinase</keyword>
<reference evidence="14 15" key="1">
    <citation type="submission" date="2018-06" db="EMBL/GenBank/DDBJ databases">
        <title>Phytoactinopolyspora halophila sp. nov., a novel halophilic actinomycete isolated from a saline soil in China.</title>
        <authorList>
            <person name="Tang S.-K."/>
        </authorList>
    </citation>
    <scope>NUCLEOTIDE SEQUENCE [LARGE SCALE GENOMIC DNA]</scope>
    <source>
        <strain evidence="14 15">YIM 96934</strain>
    </source>
</reference>
<evidence type="ECO:0000256" key="5">
    <source>
        <dbReference type="ARBA" id="ARBA00022723"/>
    </source>
</evidence>
<comment type="caution">
    <text evidence="14">The sequence shown here is derived from an EMBL/GenBank/DDBJ whole genome shotgun (WGS) entry which is preliminary data.</text>
</comment>
<dbReference type="InterPro" id="IPR050187">
    <property type="entry name" value="Lipid_Phosphate_FormReg"/>
</dbReference>
<name>A0A329QR28_9ACTN</name>
<dbReference type="GO" id="GO:0008654">
    <property type="term" value="P:phospholipid biosynthetic process"/>
    <property type="evidence" value="ECO:0007669"/>
    <property type="project" value="UniProtKB-KW"/>
</dbReference>
<evidence type="ECO:0000313" key="15">
    <source>
        <dbReference type="Proteomes" id="UP000250462"/>
    </source>
</evidence>
<dbReference type="GO" id="GO:0016301">
    <property type="term" value="F:kinase activity"/>
    <property type="evidence" value="ECO:0007669"/>
    <property type="project" value="UniProtKB-KW"/>
</dbReference>
<keyword evidence="15" id="KW-1185">Reference proteome</keyword>
<evidence type="ECO:0000313" key="14">
    <source>
        <dbReference type="EMBL" id="RAW14805.1"/>
    </source>
</evidence>
<keyword evidence="9" id="KW-0460">Magnesium</keyword>
<evidence type="ECO:0000256" key="8">
    <source>
        <dbReference type="ARBA" id="ARBA00022840"/>
    </source>
</evidence>
<keyword evidence="12" id="KW-1208">Phospholipid metabolism</keyword>
<dbReference type="PANTHER" id="PTHR12358">
    <property type="entry name" value="SPHINGOSINE KINASE"/>
    <property type="match status" value="1"/>
</dbReference>
<keyword evidence="4" id="KW-0808">Transferase</keyword>